<evidence type="ECO:0000313" key="3">
    <source>
        <dbReference type="Proteomes" id="UP001299265"/>
    </source>
</evidence>
<dbReference type="Proteomes" id="UP001299265">
    <property type="component" value="Unassembled WGS sequence"/>
</dbReference>
<protein>
    <submittedName>
        <fullName evidence="2">Uncharacterized protein</fullName>
    </submittedName>
</protein>
<reference evidence="2 3" key="1">
    <citation type="submission" date="2021-11" db="EMBL/GenBank/DDBJ databases">
        <title>Lacrimispora sp. nov. NSJ-141 isolated from human feces.</title>
        <authorList>
            <person name="Abdugheni R."/>
        </authorList>
    </citation>
    <scope>NUCLEOTIDE SEQUENCE [LARGE SCALE GENOMIC DNA]</scope>
    <source>
        <strain evidence="2 3">NSJ-141</strain>
    </source>
</reference>
<keyword evidence="1" id="KW-0472">Membrane</keyword>
<comment type="caution">
    <text evidence="2">The sequence shown here is derived from an EMBL/GenBank/DDBJ whole genome shotgun (WGS) entry which is preliminary data.</text>
</comment>
<keyword evidence="1" id="KW-1133">Transmembrane helix</keyword>
<dbReference type="RefSeq" id="WP_231062323.1">
    <property type="nucleotide sequence ID" value="NZ_JAJNOR010000004.1"/>
</dbReference>
<sequence>MKKSIIGQKSKKTDTAGSTMVEVLVAFLIVMIMVVMFSKVIAVSADMLKRSQQMTARYETFNENYYKTENRKRRSEIGGLTLRLSVDTEKTAAGNKAKGASLELPKTGLQVYTDTETGLKMYSFQSQESEAATD</sequence>
<keyword evidence="1" id="KW-0812">Transmembrane</keyword>
<dbReference type="EMBL" id="JAJNOR010000004">
    <property type="protein sequence ID" value="MCD2492422.1"/>
    <property type="molecule type" value="Genomic_DNA"/>
</dbReference>
<feature type="transmembrane region" description="Helical" evidence="1">
    <location>
        <begin position="21"/>
        <end position="42"/>
    </location>
</feature>
<proteinExistence type="predicted"/>
<evidence type="ECO:0000256" key="1">
    <source>
        <dbReference type="SAM" id="Phobius"/>
    </source>
</evidence>
<accession>A0AAP2RHV0</accession>
<evidence type="ECO:0000313" key="2">
    <source>
        <dbReference type="EMBL" id="MCD2492422.1"/>
    </source>
</evidence>
<dbReference type="AlphaFoldDB" id="A0AAP2RHV0"/>
<keyword evidence="3" id="KW-1185">Reference proteome</keyword>
<organism evidence="2 3">
    <name type="scientific">Lientehia hominis</name>
    <dbReference type="NCBI Taxonomy" id="2897778"/>
    <lineage>
        <taxon>Bacteria</taxon>
        <taxon>Bacillati</taxon>
        <taxon>Bacillota</taxon>
        <taxon>Clostridia</taxon>
        <taxon>Lachnospirales</taxon>
        <taxon>Lachnospiraceae</taxon>
        <taxon>Lientehia</taxon>
    </lineage>
</organism>
<gene>
    <name evidence="2" type="ORF">LQE92_07215</name>
</gene>
<name>A0AAP2RHV0_9FIRM</name>